<evidence type="ECO:0000256" key="8">
    <source>
        <dbReference type="ARBA" id="ARBA00022989"/>
    </source>
</evidence>
<dbReference type="Proteomes" id="UP000515928">
    <property type="component" value="Chromosome"/>
</dbReference>
<sequence length="277" mass="31233">MKTKESHNKVLEHKIYDLIRDHDGNDDMAANIVDGVLMILIIISVVVAFLSTFEIANTYMDILNTMETFFIFIFSIEYGIRLWTSEFLYPDLPPLKARLKYALTPMALIDLLSILPFFLPFFGVSTGAIRIMRIVRLFRVFKINRYTDSLYLIGAVLRTRASQLISSIVVILVLIFIAAMLMYDVEHAAQPDKFNNALSAMWWAMSTITTVGYGDIYPITTFGRILSAIVTFLGIGLTAIPTGILSAGFIEQTQLLNKKKEKNAHVETCPHCGKPVH</sequence>
<evidence type="ECO:0000256" key="9">
    <source>
        <dbReference type="ARBA" id="ARBA00023065"/>
    </source>
</evidence>
<evidence type="ECO:0000256" key="3">
    <source>
        <dbReference type="ARBA" id="ARBA00022538"/>
    </source>
</evidence>
<organism evidence="14 15">
    <name type="scientific">Erysipelothrix inopinata</name>
    <dbReference type="NCBI Taxonomy" id="225084"/>
    <lineage>
        <taxon>Bacteria</taxon>
        <taxon>Bacillati</taxon>
        <taxon>Bacillota</taxon>
        <taxon>Erysipelotrichia</taxon>
        <taxon>Erysipelotrichales</taxon>
        <taxon>Erysipelotrichaceae</taxon>
        <taxon>Erysipelothrix</taxon>
    </lineage>
</organism>
<keyword evidence="6" id="KW-0851">Voltage-gated channel</keyword>
<feature type="domain" description="Ion transport" evidence="13">
    <location>
        <begin position="32"/>
        <end position="254"/>
    </location>
</feature>
<dbReference type="Pfam" id="PF00520">
    <property type="entry name" value="Ion_trans"/>
    <property type="match status" value="1"/>
</dbReference>
<comment type="subcellular location">
    <subcellularLocation>
        <location evidence="1">Membrane</location>
        <topology evidence="1">Multi-pass membrane protein</topology>
    </subcellularLocation>
</comment>
<dbReference type="RefSeq" id="WP_187534964.1">
    <property type="nucleotide sequence ID" value="NZ_CBCSHU010000012.1"/>
</dbReference>
<proteinExistence type="predicted"/>
<evidence type="ECO:0000256" key="1">
    <source>
        <dbReference type="ARBA" id="ARBA00004141"/>
    </source>
</evidence>
<evidence type="ECO:0000256" key="5">
    <source>
        <dbReference type="ARBA" id="ARBA00022826"/>
    </source>
</evidence>
<keyword evidence="9" id="KW-0406">Ion transport</keyword>
<evidence type="ECO:0000256" key="10">
    <source>
        <dbReference type="ARBA" id="ARBA00023136"/>
    </source>
</evidence>
<reference evidence="14 15" key="1">
    <citation type="submission" date="2020-08" db="EMBL/GenBank/DDBJ databases">
        <title>Genome sequence of Erysipelothrix inopinata DSM 15511T.</title>
        <authorList>
            <person name="Hyun D.-W."/>
            <person name="Bae J.-W."/>
        </authorList>
    </citation>
    <scope>NUCLEOTIDE SEQUENCE [LARGE SCALE GENOMIC DNA]</scope>
    <source>
        <strain evidence="14 15">DSM 15511</strain>
    </source>
</reference>
<evidence type="ECO:0000256" key="2">
    <source>
        <dbReference type="ARBA" id="ARBA00022448"/>
    </source>
</evidence>
<dbReference type="PANTHER" id="PTHR11537">
    <property type="entry name" value="VOLTAGE-GATED POTASSIUM CHANNEL"/>
    <property type="match status" value="1"/>
</dbReference>
<protein>
    <submittedName>
        <fullName evidence="14">Ion transporter</fullName>
    </submittedName>
</protein>
<dbReference type="PRINTS" id="PR00169">
    <property type="entry name" value="KCHANNEL"/>
</dbReference>
<feature type="transmembrane region" description="Helical" evidence="12">
    <location>
        <begin position="62"/>
        <end position="83"/>
    </location>
</feature>
<dbReference type="KEGG" id="eio:H9L01_05280"/>
<evidence type="ECO:0000313" key="15">
    <source>
        <dbReference type="Proteomes" id="UP000515928"/>
    </source>
</evidence>
<evidence type="ECO:0000256" key="12">
    <source>
        <dbReference type="SAM" id="Phobius"/>
    </source>
</evidence>
<dbReference type="Gene3D" id="1.20.120.350">
    <property type="entry name" value="Voltage-gated potassium channels. Chain C"/>
    <property type="match status" value="1"/>
</dbReference>
<keyword evidence="8 12" id="KW-1133">Transmembrane helix</keyword>
<evidence type="ECO:0000256" key="4">
    <source>
        <dbReference type="ARBA" id="ARBA00022692"/>
    </source>
</evidence>
<keyword evidence="11" id="KW-0407">Ion channel</keyword>
<gene>
    <name evidence="14" type="ORF">H9L01_05280</name>
</gene>
<evidence type="ECO:0000256" key="6">
    <source>
        <dbReference type="ARBA" id="ARBA00022882"/>
    </source>
</evidence>
<dbReference type="InterPro" id="IPR005821">
    <property type="entry name" value="Ion_trans_dom"/>
</dbReference>
<dbReference type="Gene3D" id="1.10.287.70">
    <property type="match status" value="1"/>
</dbReference>
<evidence type="ECO:0000313" key="14">
    <source>
        <dbReference type="EMBL" id="QNN61771.1"/>
    </source>
</evidence>
<dbReference type="InterPro" id="IPR028325">
    <property type="entry name" value="VG_K_chnl"/>
</dbReference>
<dbReference type="GO" id="GO:0008076">
    <property type="term" value="C:voltage-gated potassium channel complex"/>
    <property type="evidence" value="ECO:0007669"/>
    <property type="project" value="InterPro"/>
</dbReference>
<feature type="transmembrane region" description="Helical" evidence="12">
    <location>
        <begin position="28"/>
        <end position="50"/>
    </location>
</feature>
<keyword evidence="10 12" id="KW-0472">Membrane</keyword>
<evidence type="ECO:0000256" key="11">
    <source>
        <dbReference type="ARBA" id="ARBA00023303"/>
    </source>
</evidence>
<keyword evidence="2" id="KW-0813">Transport</keyword>
<keyword evidence="7" id="KW-0630">Potassium</keyword>
<keyword evidence="4 12" id="KW-0812">Transmembrane</keyword>
<dbReference type="GO" id="GO:0001508">
    <property type="term" value="P:action potential"/>
    <property type="evidence" value="ECO:0007669"/>
    <property type="project" value="TreeGrafter"/>
</dbReference>
<dbReference type="InterPro" id="IPR027359">
    <property type="entry name" value="Volt_channel_dom_sf"/>
</dbReference>
<name>A0A7G9S1P6_9FIRM</name>
<keyword evidence="5" id="KW-0631">Potassium channel</keyword>
<feature type="transmembrane region" description="Helical" evidence="12">
    <location>
        <begin position="225"/>
        <end position="250"/>
    </location>
</feature>
<dbReference type="PANTHER" id="PTHR11537:SF254">
    <property type="entry name" value="POTASSIUM VOLTAGE-GATED CHANNEL PROTEIN SHAB"/>
    <property type="match status" value="1"/>
</dbReference>
<dbReference type="EMBL" id="CP060715">
    <property type="protein sequence ID" value="QNN61771.1"/>
    <property type="molecule type" value="Genomic_DNA"/>
</dbReference>
<evidence type="ECO:0000256" key="7">
    <source>
        <dbReference type="ARBA" id="ARBA00022958"/>
    </source>
</evidence>
<feature type="transmembrane region" description="Helical" evidence="12">
    <location>
        <begin position="164"/>
        <end position="183"/>
    </location>
</feature>
<accession>A0A7G9S1P6</accession>
<dbReference type="SUPFAM" id="SSF81324">
    <property type="entry name" value="Voltage-gated potassium channels"/>
    <property type="match status" value="1"/>
</dbReference>
<dbReference type="AlphaFoldDB" id="A0A7G9S1P6"/>
<evidence type="ECO:0000259" key="13">
    <source>
        <dbReference type="Pfam" id="PF00520"/>
    </source>
</evidence>
<feature type="transmembrane region" description="Helical" evidence="12">
    <location>
        <begin position="103"/>
        <end position="129"/>
    </location>
</feature>
<keyword evidence="3" id="KW-0633">Potassium transport</keyword>
<dbReference type="GO" id="GO:0005249">
    <property type="term" value="F:voltage-gated potassium channel activity"/>
    <property type="evidence" value="ECO:0007669"/>
    <property type="project" value="InterPro"/>
</dbReference>
<keyword evidence="15" id="KW-1185">Reference proteome</keyword>